<keyword evidence="4" id="KW-1185">Reference proteome</keyword>
<feature type="domain" description="FecR protein" evidence="2">
    <location>
        <begin position="133"/>
        <end position="233"/>
    </location>
</feature>
<dbReference type="AlphaFoldDB" id="N1WTL3"/>
<evidence type="ECO:0000256" key="1">
    <source>
        <dbReference type="SAM" id="MobiDB-lite"/>
    </source>
</evidence>
<dbReference type="EMBL" id="AOHC02000013">
    <property type="protein sequence ID" value="EMY79203.1"/>
    <property type="molecule type" value="Genomic_DNA"/>
</dbReference>
<protein>
    <recommendedName>
        <fullName evidence="2">FecR protein domain-containing protein</fullName>
    </recommendedName>
</protein>
<dbReference type="InterPro" id="IPR006860">
    <property type="entry name" value="FecR"/>
</dbReference>
<dbReference type="STRING" id="1218598.LEP1GSC060_3608"/>
<evidence type="ECO:0000313" key="4">
    <source>
        <dbReference type="Proteomes" id="UP000012313"/>
    </source>
</evidence>
<evidence type="ECO:0000259" key="2">
    <source>
        <dbReference type="Pfam" id="PF04773"/>
    </source>
</evidence>
<name>N1WTL3_9LEPT</name>
<accession>N1WTL3</accession>
<comment type="caution">
    <text evidence="3">The sequence shown here is derived from an EMBL/GenBank/DDBJ whole genome shotgun (WGS) entry which is preliminary data.</text>
</comment>
<dbReference type="Pfam" id="PF04773">
    <property type="entry name" value="FecR"/>
    <property type="match status" value="1"/>
</dbReference>
<reference evidence="3" key="1">
    <citation type="submission" date="2013-03" db="EMBL/GenBank/DDBJ databases">
        <authorList>
            <person name="Harkins D.M."/>
            <person name="Durkin A.S."/>
            <person name="Brinkac L.M."/>
            <person name="Haft D.H."/>
            <person name="Selengut J.D."/>
            <person name="Sanka R."/>
            <person name="DePew J."/>
            <person name="Purushe J."/>
            <person name="Hartskeerl R.A."/>
            <person name="Ahmed A."/>
            <person name="van der Linden H."/>
            <person name="Goris M.G.A."/>
            <person name="Vinetz J.M."/>
            <person name="Sutton G.G."/>
            <person name="Nierman W.C."/>
            <person name="Fouts D.E."/>
        </authorList>
    </citation>
    <scope>NUCLEOTIDE SEQUENCE [LARGE SCALE GENOMIC DNA]</scope>
    <source>
        <strain evidence="3">ICFT</strain>
    </source>
</reference>
<gene>
    <name evidence="3" type="ORF">LEP1GSC060_3608</name>
</gene>
<feature type="region of interest" description="Disordered" evidence="1">
    <location>
        <begin position="365"/>
        <end position="401"/>
    </location>
</feature>
<evidence type="ECO:0000313" key="3">
    <source>
        <dbReference type="EMBL" id="EMY79203.1"/>
    </source>
</evidence>
<feature type="compositionally biased region" description="Basic and acidic residues" evidence="1">
    <location>
        <begin position="382"/>
        <end position="399"/>
    </location>
</feature>
<dbReference type="RefSeq" id="WP_002995701.1">
    <property type="nucleotide sequence ID" value="NZ_AOHC02000013.1"/>
</dbReference>
<feature type="compositionally biased region" description="Basic and acidic residues" evidence="1">
    <location>
        <begin position="365"/>
        <end position="375"/>
    </location>
</feature>
<organism evidence="3 4">
    <name type="scientific">Leptospira weilii serovar Ranarum str. ICFT</name>
    <dbReference type="NCBI Taxonomy" id="1218598"/>
    <lineage>
        <taxon>Bacteria</taxon>
        <taxon>Pseudomonadati</taxon>
        <taxon>Spirochaetota</taxon>
        <taxon>Spirochaetia</taxon>
        <taxon>Leptospirales</taxon>
        <taxon>Leptospiraceae</taxon>
        <taxon>Leptospira</taxon>
    </lineage>
</organism>
<dbReference type="OrthoDB" id="345441at2"/>
<proteinExistence type="predicted"/>
<sequence length="446" mass="51297">MEKKDLHEEFEELMSLFLFGETGSEENKRLNEIITLHPELKKRYENYVKTQAGLKQHRIGLEQILIEASKPVPKISFFQGNFRNQFLAMAAVISLIVSLSVIFKSETFRKAEPIPMEVTGHCNPESLRSDWIRLDQNSFCDVKINGKLHFRVFPNSEIRVLNLAQSVQDAESQGYQLSIFLQKGNLLLNETPTNTEGKTKIYLSGTEIRLTGTKVWIENSEDRYKVNVWDGSAEVRSGVRYLLPFLLDKQREEFVKHSLDVQTANDPEQKAKYERIWNDISSEKLSNSSLETKSLFFQKFVQKDGSQNPLLVLNEKQTNPKETFLLLEEIQKTIVDTVSQKKAVPLEKQNLEELENFANRIESLEPPKEETEHIESISPNPKVDKKIVPKTEPKKEEPVRLGNKTIKLKDGSELKGNLIQYEDKYIIEVEGKKRVIPSGDVESISF</sequence>
<dbReference type="Proteomes" id="UP000012313">
    <property type="component" value="Unassembled WGS sequence"/>
</dbReference>